<protein>
    <submittedName>
        <fullName evidence="2">GAF domain-containing protein</fullName>
    </submittedName>
</protein>
<dbReference type="AlphaFoldDB" id="A0A936ZBW3"/>
<accession>A0A936ZBW3</accession>
<gene>
    <name evidence="2" type="ORF">JKG68_24950</name>
</gene>
<proteinExistence type="predicted"/>
<evidence type="ECO:0000313" key="3">
    <source>
        <dbReference type="Proteomes" id="UP000605848"/>
    </source>
</evidence>
<feature type="domain" description="GAF" evidence="1">
    <location>
        <begin position="25"/>
        <end position="171"/>
    </location>
</feature>
<organism evidence="2 3">
    <name type="scientific">Microvirga aerilata</name>
    <dbReference type="NCBI Taxonomy" id="670292"/>
    <lineage>
        <taxon>Bacteria</taxon>
        <taxon>Pseudomonadati</taxon>
        <taxon>Pseudomonadota</taxon>
        <taxon>Alphaproteobacteria</taxon>
        <taxon>Hyphomicrobiales</taxon>
        <taxon>Methylobacteriaceae</taxon>
        <taxon>Microvirga</taxon>
    </lineage>
</organism>
<dbReference type="Pfam" id="PF01590">
    <property type="entry name" value="GAF"/>
    <property type="match status" value="1"/>
</dbReference>
<dbReference type="Gene3D" id="3.30.450.40">
    <property type="match status" value="1"/>
</dbReference>
<dbReference type="InterPro" id="IPR029016">
    <property type="entry name" value="GAF-like_dom_sf"/>
</dbReference>
<name>A0A936ZBW3_9HYPH</name>
<dbReference type="RefSeq" id="WP_202064137.1">
    <property type="nucleotide sequence ID" value="NZ_JAEQMY010000067.1"/>
</dbReference>
<dbReference type="EMBL" id="JAEQMY010000067">
    <property type="protein sequence ID" value="MBL0407182.1"/>
    <property type="molecule type" value="Genomic_DNA"/>
</dbReference>
<keyword evidence="3" id="KW-1185">Reference proteome</keyword>
<dbReference type="SUPFAM" id="SSF55781">
    <property type="entry name" value="GAF domain-like"/>
    <property type="match status" value="1"/>
</dbReference>
<reference evidence="2" key="1">
    <citation type="submission" date="2021-01" db="EMBL/GenBank/DDBJ databases">
        <title>Microvirga sp.</title>
        <authorList>
            <person name="Kim M.K."/>
        </authorList>
    </citation>
    <scope>NUCLEOTIDE SEQUENCE</scope>
    <source>
        <strain evidence="2">5420S-16</strain>
    </source>
</reference>
<evidence type="ECO:0000313" key="2">
    <source>
        <dbReference type="EMBL" id="MBL0407182.1"/>
    </source>
</evidence>
<sequence length="315" mass="34628">MIEQDFLSNPKRLAALRQANLLDTPPEEAFDQLTRIAAQLTNSPMAMVTIIDANRQFMKSGVGSIGPTSPERDIPLSHSFCRHAVTSKQPLIVSDARTDANFNDNPALTDFGVIAYAGIPLVSQEGEALGALCVIDSKPREWSDEQIDTLRSLATTVMSLITYRSAASGSAPSLGETTPLAPWTSRLLSAVSEHVQALDGYDECIGQVEGYPEMLEREKQRRETVVETELHIKQAMEEALQHLEARAADPGYEHIAKLAGATNLYLQAKARRFDVARQFQALQVSLDRLHTETASVFQAEQELRNALADVQALQE</sequence>
<dbReference type="Proteomes" id="UP000605848">
    <property type="component" value="Unassembled WGS sequence"/>
</dbReference>
<dbReference type="PANTHER" id="PTHR43102:SF2">
    <property type="entry name" value="GAF DOMAIN-CONTAINING PROTEIN"/>
    <property type="match status" value="1"/>
</dbReference>
<comment type="caution">
    <text evidence="2">The sequence shown here is derived from an EMBL/GenBank/DDBJ whole genome shotgun (WGS) entry which is preliminary data.</text>
</comment>
<evidence type="ECO:0000259" key="1">
    <source>
        <dbReference type="SMART" id="SM00065"/>
    </source>
</evidence>
<dbReference type="InterPro" id="IPR003018">
    <property type="entry name" value="GAF"/>
</dbReference>
<dbReference type="PANTHER" id="PTHR43102">
    <property type="entry name" value="SLR1143 PROTEIN"/>
    <property type="match status" value="1"/>
</dbReference>
<dbReference type="SMART" id="SM00065">
    <property type="entry name" value="GAF"/>
    <property type="match status" value="1"/>
</dbReference>